<protein>
    <submittedName>
        <fullName evidence="1">Uncharacterized protein</fullName>
    </submittedName>
</protein>
<organism evidence="1 2">
    <name type="scientific">Mucilaginibacter pedocola</name>
    <dbReference type="NCBI Taxonomy" id="1792845"/>
    <lineage>
        <taxon>Bacteria</taxon>
        <taxon>Pseudomonadati</taxon>
        <taxon>Bacteroidota</taxon>
        <taxon>Sphingobacteriia</taxon>
        <taxon>Sphingobacteriales</taxon>
        <taxon>Sphingobacteriaceae</taxon>
        <taxon>Mucilaginibacter</taxon>
    </lineage>
</organism>
<name>A0A1S9PGY2_9SPHI</name>
<comment type="caution">
    <text evidence="1">The sequence shown here is derived from an EMBL/GenBank/DDBJ whole genome shotgun (WGS) entry which is preliminary data.</text>
</comment>
<sequence>MKQPAVNNAEKDMSRRRKLNILIPVVVLMFVGAYAKHRLIDRKEQPEGRLQDKEMDETSGITASTLNNGIYYVHNDSGDTSRFFAITPDGKLRTTIYYQGHKQHLGALDVEDIAVGPGPAKGKSYVYIGDVGDNGSQRKFITVYRAEESKAWGRDSVANTKTWPINLQYPDGAKDCETLMIDPIEKLFYIVTKRRDTVEVFTSPLKYKYDDTVTMTFRAKLYFKGIKPFKWVTAGDISKDGSKILLKSYEKVYYWNRQPNEHAWQAMQRPARELPYKQEKQGEAIGFTPDGKGYYTTSEGVFAPIYYYPTPN</sequence>
<proteinExistence type="predicted"/>
<dbReference type="EMBL" id="MBTF01000008">
    <property type="protein sequence ID" value="OOQ60189.1"/>
    <property type="molecule type" value="Genomic_DNA"/>
</dbReference>
<evidence type="ECO:0000313" key="2">
    <source>
        <dbReference type="Proteomes" id="UP000189739"/>
    </source>
</evidence>
<dbReference type="AlphaFoldDB" id="A0A1S9PGY2"/>
<dbReference type="STRING" id="1792845.BC343_25870"/>
<dbReference type="OrthoDB" id="9798438at2"/>
<gene>
    <name evidence="1" type="ORF">BC343_25870</name>
</gene>
<dbReference type="RefSeq" id="WP_078347734.1">
    <property type="nucleotide sequence ID" value="NZ_MBTF01000008.1"/>
</dbReference>
<dbReference type="SUPFAM" id="SSF50956">
    <property type="entry name" value="Thermostable phytase (3-phytase)"/>
    <property type="match status" value="1"/>
</dbReference>
<evidence type="ECO:0000313" key="1">
    <source>
        <dbReference type="EMBL" id="OOQ60189.1"/>
    </source>
</evidence>
<accession>A0A1S9PGY2</accession>
<dbReference type="Proteomes" id="UP000189739">
    <property type="component" value="Unassembled WGS sequence"/>
</dbReference>
<reference evidence="1 2" key="1">
    <citation type="submission" date="2016-07" db="EMBL/GenBank/DDBJ databases">
        <title>Genomic analysis of zinc-resistant bacterium Mucilaginibacter pedocola TBZ30.</title>
        <authorList>
            <person name="Huang J."/>
            <person name="Tang J."/>
        </authorList>
    </citation>
    <scope>NUCLEOTIDE SEQUENCE [LARGE SCALE GENOMIC DNA]</scope>
    <source>
        <strain evidence="1 2">TBZ30</strain>
    </source>
</reference>
<keyword evidence="2" id="KW-1185">Reference proteome</keyword>